<sequence length="162" mass="17973">MECKEKSAREICAYENSTVITANRTSDLKEQCTVQNGPTDYITAQSSTVRHPNSFFRHCHPVRKLLRCKANKGSDGASCMTGWEEVLRVDVSAYLGEAMKYDKMRTSPMAAAAAQPCSRRFALLPIFMKFRATCATAVTVLRLLFERCGRPVVAGWGPVVVC</sequence>
<dbReference type="AlphaFoldDB" id="A0A085NE85"/>
<organism evidence="1">
    <name type="scientific">Trichuris suis</name>
    <name type="common">pig whipworm</name>
    <dbReference type="NCBI Taxonomy" id="68888"/>
    <lineage>
        <taxon>Eukaryota</taxon>
        <taxon>Metazoa</taxon>
        <taxon>Ecdysozoa</taxon>
        <taxon>Nematoda</taxon>
        <taxon>Enoplea</taxon>
        <taxon>Dorylaimia</taxon>
        <taxon>Trichinellida</taxon>
        <taxon>Trichuridae</taxon>
        <taxon>Trichuris</taxon>
    </lineage>
</organism>
<dbReference type="Proteomes" id="UP000030758">
    <property type="component" value="Unassembled WGS sequence"/>
</dbReference>
<reference evidence="1" key="1">
    <citation type="journal article" date="2014" name="Nat. Genet.">
        <title>Genome and transcriptome of the porcine whipworm Trichuris suis.</title>
        <authorList>
            <person name="Jex A.R."/>
            <person name="Nejsum P."/>
            <person name="Schwarz E.M."/>
            <person name="Hu L."/>
            <person name="Young N.D."/>
            <person name="Hall R.S."/>
            <person name="Korhonen P.K."/>
            <person name="Liao S."/>
            <person name="Thamsborg S."/>
            <person name="Xia J."/>
            <person name="Xu P."/>
            <person name="Wang S."/>
            <person name="Scheerlinck J.P."/>
            <person name="Hofmann A."/>
            <person name="Sternberg P.W."/>
            <person name="Wang J."/>
            <person name="Gasser R.B."/>
        </authorList>
    </citation>
    <scope>NUCLEOTIDE SEQUENCE [LARGE SCALE GENOMIC DNA]</scope>
    <source>
        <strain evidence="1">DCEP-RM93F</strain>
    </source>
</reference>
<evidence type="ECO:0000313" key="1">
    <source>
        <dbReference type="EMBL" id="KFD67781.1"/>
    </source>
</evidence>
<accession>A0A085NE85</accession>
<gene>
    <name evidence="1" type="ORF">M514_20076</name>
</gene>
<proteinExistence type="predicted"/>
<dbReference type="EMBL" id="KL367511">
    <property type="protein sequence ID" value="KFD67781.1"/>
    <property type="molecule type" value="Genomic_DNA"/>
</dbReference>
<name>A0A085NE85_9BILA</name>
<protein>
    <submittedName>
        <fullName evidence="1">Uncharacterized protein</fullName>
    </submittedName>
</protein>